<organism evidence="1 2">
    <name type="scientific">Salimicrobium halophilum</name>
    <dbReference type="NCBI Taxonomy" id="86666"/>
    <lineage>
        <taxon>Bacteria</taxon>
        <taxon>Bacillati</taxon>
        <taxon>Bacillota</taxon>
        <taxon>Bacilli</taxon>
        <taxon>Bacillales</taxon>
        <taxon>Bacillaceae</taxon>
        <taxon>Salimicrobium</taxon>
    </lineage>
</organism>
<proteinExistence type="predicted"/>
<dbReference type="Proteomes" id="UP000199225">
    <property type="component" value="Unassembled WGS sequence"/>
</dbReference>
<dbReference type="AlphaFoldDB" id="A0A1G8SEA9"/>
<keyword evidence="2" id="KW-1185">Reference proteome</keyword>
<name>A0A1G8SEA9_9BACI</name>
<dbReference type="EMBL" id="FNEV01000003">
    <property type="protein sequence ID" value="SDJ27527.1"/>
    <property type="molecule type" value="Genomic_DNA"/>
</dbReference>
<dbReference type="RefSeq" id="WP_093193162.1">
    <property type="nucleotide sequence ID" value="NZ_FNEV01000003.1"/>
</dbReference>
<gene>
    <name evidence="1" type="ORF">SAMN04490247_1411</name>
</gene>
<dbReference type="STRING" id="86666.SAMN04490247_1411"/>
<protein>
    <submittedName>
        <fullName evidence="1">Uncharacterized protein</fullName>
    </submittedName>
</protein>
<reference evidence="2" key="1">
    <citation type="submission" date="2016-10" db="EMBL/GenBank/DDBJ databases">
        <authorList>
            <person name="Varghese N."/>
            <person name="Submissions S."/>
        </authorList>
    </citation>
    <scope>NUCLEOTIDE SEQUENCE [LARGE SCALE GENOMIC DNA]</scope>
    <source>
        <strain evidence="2">DSM 4771</strain>
    </source>
</reference>
<sequence length="288" mass="34098">MFVEKHGLSRTKIYKVWKSMRGKCYSSNKENHHKKGDIWVCDEWKDDPVAFVNWAKENGYEEGLQLVRKDKEDGYHPENCAFLKIEEACKTHGMRKTRLYNIWTQMIQRCTNQNLDHYARYGGRGITVCDEWKDFKCFVRWANQNGYNDGLTIDRINVDGNYEPGNCKWSTDIEQARNKRTSRYITINEETKTLAEWAEISGLPYKTIQRRLYTGCEEELLAPIGSLYKHKYLIEINGEKKTMNQWAKEAGMCFSTLKRRYQRGIRGEDLLNKERLNKKQEIQLSFDL</sequence>
<dbReference type="OrthoDB" id="552713at2"/>
<evidence type="ECO:0000313" key="1">
    <source>
        <dbReference type="EMBL" id="SDJ27527.1"/>
    </source>
</evidence>
<accession>A0A1G8SEA9</accession>
<evidence type="ECO:0000313" key="2">
    <source>
        <dbReference type="Proteomes" id="UP000199225"/>
    </source>
</evidence>